<protein>
    <submittedName>
        <fullName evidence="2">MucR family transcriptional regulator</fullName>
    </submittedName>
</protein>
<dbReference type="Pfam" id="PF05443">
    <property type="entry name" value="ROS_MUCR"/>
    <property type="match status" value="1"/>
</dbReference>
<comment type="similarity">
    <text evidence="1">Belongs to the ros/MucR family.</text>
</comment>
<dbReference type="InterPro" id="IPR041920">
    <property type="entry name" value="ROS/MUCR_sf"/>
</dbReference>
<proteinExistence type="inferred from homology"/>
<comment type="caution">
    <text evidence="2">The sequence shown here is derived from an EMBL/GenBank/DDBJ whole genome shotgun (WGS) entry which is preliminary data.</text>
</comment>
<sequence length="157" mass="16918">MNSQDTNATIIASVVAAYAARADVGPQDIVELLRRLREEFSSERAPAAGARAAEPTLASEMIQAAPAAEPCMPITEAVTRDKVFCLCCGKGFKMLKRHITSEHGLSEEAYRRMFGLAEDFPLVAPSYSERKANYAKKVGFGKHDRGVTAPGDMPVSG</sequence>
<gene>
    <name evidence="2" type="ORF">ACFQ4E_06435</name>
</gene>
<keyword evidence="3" id="KW-1185">Reference proteome</keyword>
<evidence type="ECO:0000313" key="3">
    <source>
        <dbReference type="Proteomes" id="UP001597135"/>
    </source>
</evidence>
<dbReference type="Gene3D" id="1.10.10.1550">
    <property type="entry name" value="ROS/MUCR transcriptional regulator protein"/>
    <property type="match status" value="1"/>
</dbReference>
<dbReference type="EMBL" id="JBHTMU010000008">
    <property type="protein sequence ID" value="MFD1342049.1"/>
    <property type="molecule type" value="Genomic_DNA"/>
</dbReference>
<evidence type="ECO:0000313" key="2">
    <source>
        <dbReference type="EMBL" id="MFD1342049.1"/>
    </source>
</evidence>
<organism evidence="2 3">
    <name type="scientific">Litorisediminicola beolgyonensis</name>
    <dbReference type="NCBI Taxonomy" id="1173614"/>
    <lineage>
        <taxon>Bacteria</taxon>
        <taxon>Pseudomonadati</taxon>
        <taxon>Pseudomonadota</taxon>
        <taxon>Alphaproteobacteria</taxon>
        <taxon>Rhodobacterales</taxon>
        <taxon>Paracoccaceae</taxon>
        <taxon>Litorisediminicola</taxon>
    </lineage>
</organism>
<reference evidence="3" key="1">
    <citation type="journal article" date="2019" name="Int. J. Syst. Evol. Microbiol.">
        <title>The Global Catalogue of Microorganisms (GCM) 10K type strain sequencing project: providing services to taxonomists for standard genome sequencing and annotation.</title>
        <authorList>
            <consortium name="The Broad Institute Genomics Platform"/>
            <consortium name="The Broad Institute Genome Sequencing Center for Infectious Disease"/>
            <person name="Wu L."/>
            <person name="Ma J."/>
        </authorList>
    </citation>
    <scope>NUCLEOTIDE SEQUENCE [LARGE SCALE GENOMIC DNA]</scope>
    <source>
        <strain evidence="3">CCUG 62953</strain>
    </source>
</reference>
<name>A0ABW3ZG30_9RHOB</name>
<dbReference type="InterPro" id="IPR008807">
    <property type="entry name" value="ROS_MUCR"/>
</dbReference>
<accession>A0ABW3ZG30</accession>
<dbReference type="Proteomes" id="UP001597135">
    <property type="component" value="Unassembled WGS sequence"/>
</dbReference>
<evidence type="ECO:0000256" key="1">
    <source>
        <dbReference type="ARBA" id="ARBA00007031"/>
    </source>
</evidence>
<dbReference type="RefSeq" id="WP_386802114.1">
    <property type="nucleotide sequence ID" value="NZ_JBHTMU010000008.1"/>
</dbReference>